<protein>
    <submittedName>
        <fullName evidence="1">Uncharacterized protein</fullName>
    </submittedName>
</protein>
<comment type="caution">
    <text evidence="1">The sequence shown here is derived from an EMBL/GenBank/DDBJ whole genome shotgun (WGS) entry which is preliminary data.</text>
</comment>
<dbReference type="AlphaFoldDB" id="A0A918PJ41"/>
<keyword evidence="2" id="KW-1185">Reference proteome</keyword>
<proteinExistence type="predicted"/>
<evidence type="ECO:0000313" key="2">
    <source>
        <dbReference type="Proteomes" id="UP000648075"/>
    </source>
</evidence>
<dbReference type="RefSeq" id="WP_189621764.1">
    <property type="nucleotide sequence ID" value="NZ_BMZA01000011.1"/>
</dbReference>
<evidence type="ECO:0000313" key="1">
    <source>
        <dbReference type="EMBL" id="GGZ10829.1"/>
    </source>
</evidence>
<organism evidence="1 2">
    <name type="scientific">Novosphingobium colocasiae</name>
    <dbReference type="NCBI Taxonomy" id="1256513"/>
    <lineage>
        <taxon>Bacteria</taxon>
        <taxon>Pseudomonadati</taxon>
        <taxon>Pseudomonadota</taxon>
        <taxon>Alphaproteobacteria</taxon>
        <taxon>Sphingomonadales</taxon>
        <taxon>Sphingomonadaceae</taxon>
        <taxon>Novosphingobium</taxon>
    </lineage>
</organism>
<reference evidence="1" key="2">
    <citation type="submission" date="2020-09" db="EMBL/GenBank/DDBJ databases">
        <authorList>
            <person name="Sun Q."/>
            <person name="Kim S."/>
        </authorList>
    </citation>
    <scope>NUCLEOTIDE SEQUENCE</scope>
    <source>
        <strain evidence="1">KCTC 32255</strain>
    </source>
</reference>
<gene>
    <name evidence="1" type="ORF">GCM10011614_27270</name>
</gene>
<accession>A0A918PJ41</accession>
<dbReference type="EMBL" id="BMZA01000011">
    <property type="protein sequence ID" value="GGZ10829.1"/>
    <property type="molecule type" value="Genomic_DNA"/>
</dbReference>
<name>A0A918PJ41_9SPHN</name>
<dbReference type="Proteomes" id="UP000648075">
    <property type="component" value="Unassembled WGS sequence"/>
</dbReference>
<reference evidence="1" key="1">
    <citation type="journal article" date="2014" name="Int. J. Syst. Evol. Microbiol.">
        <title>Complete genome sequence of Corynebacterium casei LMG S-19264T (=DSM 44701T), isolated from a smear-ripened cheese.</title>
        <authorList>
            <consortium name="US DOE Joint Genome Institute (JGI-PGF)"/>
            <person name="Walter F."/>
            <person name="Albersmeier A."/>
            <person name="Kalinowski J."/>
            <person name="Ruckert C."/>
        </authorList>
    </citation>
    <scope>NUCLEOTIDE SEQUENCE</scope>
    <source>
        <strain evidence="1">KCTC 32255</strain>
    </source>
</reference>
<sequence length="63" mass="7303">MTRYRFVTPHRTGKWYPDLRTAMRQACTIGAGFLEERTGRFVAYAHTRLEKMLIDSAPEPMAV</sequence>